<dbReference type="NCBIfam" id="TIGR00254">
    <property type="entry name" value="GGDEF"/>
    <property type="match status" value="1"/>
</dbReference>
<dbReference type="GO" id="GO:0043709">
    <property type="term" value="P:cell adhesion involved in single-species biofilm formation"/>
    <property type="evidence" value="ECO:0007669"/>
    <property type="project" value="TreeGrafter"/>
</dbReference>
<dbReference type="Pfam" id="PF00990">
    <property type="entry name" value="GGDEF"/>
    <property type="match status" value="1"/>
</dbReference>
<proteinExistence type="predicted"/>
<dbReference type="KEGG" id="tsu:Tresu_2310"/>
<dbReference type="Proteomes" id="UP000006852">
    <property type="component" value="Chromosome"/>
</dbReference>
<organism evidence="5 6">
    <name type="scientific">Treponema succinifaciens (strain ATCC 33096 / DSM 2489 / 6091)</name>
    <dbReference type="NCBI Taxonomy" id="869209"/>
    <lineage>
        <taxon>Bacteria</taxon>
        <taxon>Pseudomonadati</taxon>
        <taxon>Spirochaetota</taxon>
        <taxon>Spirochaetia</taxon>
        <taxon>Spirochaetales</taxon>
        <taxon>Treponemataceae</taxon>
        <taxon>Treponema</taxon>
    </lineage>
</organism>
<dbReference type="OrthoDB" id="9779586at2"/>
<dbReference type="GO" id="GO:1902201">
    <property type="term" value="P:negative regulation of bacterial-type flagellum-dependent cell motility"/>
    <property type="evidence" value="ECO:0007669"/>
    <property type="project" value="TreeGrafter"/>
</dbReference>
<dbReference type="EMBL" id="CP002631">
    <property type="protein sequence ID" value="AEB15173.1"/>
    <property type="molecule type" value="Genomic_DNA"/>
</dbReference>
<dbReference type="STRING" id="869209.Tresu_2310"/>
<protein>
    <recommendedName>
        <fullName evidence="1">diguanylate cyclase</fullName>
        <ecNumber evidence="1">2.7.7.65</ecNumber>
    </recommendedName>
</protein>
<dbReference type="SUPFAM" id="SSF55073">
    <property type="entry name" value="Nucleotide cyclase"/>
    <property type="match status" value="1"/>
</dbReference>
<dbReference type="NCBIfam" id="NF041606">
    <property type="entry name" value="dguan_cyc_DgcA"/>
    <property type="match status" value="1"/>
</dbReference>
<feature type="compositionally biased region" description="Basic and acidic residues" evidence="3">
    <location>
        <begin position="372"/>
        <end position="385"/>
    </location>
</feature>
<dbReference type="InterPro" id="IPR029016">
    <property type="entry name" value="GAF-like_dom_sf"/>
</dbReference>
<dbReference type="PANTHER" id="PTHR45138">
    <property type="entry name" value="REGULATORY COMPONENTS OF SENSORY TRANSDUCTION SYSTEM"/>
    <property type="match status" value="1"/>
</dbReference>
<dbReference type="InterPro" id="IPR000160">
    <property type="entry name" value="GGDEF_dom"/>
</dbReference>
<dbReference type="RefSeq" id="WP_013702425.1">
    <property type="nucleotide sequence ID" value="NC_015385.1"/>
</dbReference>
<dbReference type="PANTHER" id="PTHR45138:SF9">
    <property type="entry name" value="DIGUANYLATE CYCLASE DGCM-RELATED"/>
    <property type="match status" value="1"/>
</dbReference>
<dbReference type="HOGENOM" id="CLU_000445_11_24_12"/>
<reference evidence="6" key="2">
    <citation type="submission" date="2011-04" db="EMBL/GenBank/DDBJ databases">
        <title>The complete genome of chromosome of Treponema succinifaciens DSM 2489.</title>
        <authorList>
            <person name="Lucas S."/>
            <person name="Copeland A."/>
            <person name="Lapidus A."/>
            <person name="Bruce D."/>
            <person name="Goodwin L."/>
            <person name="Pitluck S."/>
            <person name="Peters L."/>
            <person name="Kyrpides N."/>
            <person name="Mavromatis K."/>
            <person name="Ivanova N."/>
            <person name="Ovchinnikova G."/>
            <person name="Teshima H."/>
            <person name="Detter J.C."/>
            <person name="Tapia R."/>
            <person name="Han C."/>
            <person name="Land M."/>
            <person name="Hauser L."/>
            <person name="Markowitz V."/>
            <person name="Cheng J.-F."/>
            <person name="Hugenholtz P."/>
            <person name="Woyke T."/>
            <person name="Wu D."/>
            <person name="Gronow S."/>
            <person name="Wellnitz S."/>
            <person name="Brambilla E."/>
            <person name="Klenk H.-P."/>
            <person name="Eisen J.A."/>
        </authorList>
    </citation>
    <scope>NUCLEOTIDE SEQUENCE [LARGE SCALE GENOMIC DNA]</scope>
    <source>
        <strain evidence="6">ATCC 33096 / DSM 2489 / 6091</strain>
    </source>
</reference>
<gene>
    <name evidence="5" type="ordered locus">Tresu_2310</name>
</gene>
<feature type="region of interest" description="Disordered" evidence="3">
    <location>
        <begin position="361"/>
        <end position="385"/>
    </location>
</feature>
<dbReference type="InterPro" id="IPR029787">
    <property type="entry name" value="Nucleotide_cyclase"/>
</dbReference>
<dbReference type="SMART" id="SM00267">
    <property type="entry name" value="GGDEF"/>
    <property type="match status" value="1"/>
</dbReference>
<feature type="domain" description="GGDEF" evidence="4">
    <location>
        <begin position="229"/>
        <end position="365"/>
    </location>
</feature>
<dbReference type="SUPFAM" id="SSF55781">
    <property type="entry name" value="GAF domain-like"/>
    <property type="match status" value="1"/>
</dbReference>
<dbReference type="GO" id="GO:0052621">
    <property type="term" value="F:diguanylate cyclase activity"/>
    <property type="evidence" value="ECO:0007669"/>
    <property type="project" value="UniProtKB-EC"/>
</dbReference>
<dbReference type="PROSITE" id="PS50887">
    <property type="entry name" value="GGDEF"/>
    <property type="match status" value="1"/>
</dbReference>
<evidence type="ECO:0000256" key="1">
    <source>
        <dbReference type="ARBA" id="ARBA00012528"/>
    </source>
</evidence>
<dbReference type="CDD" id="cd01949">
    <property type="entry name" value="GGDEF"/>
    <property type="match status" value="1"/>
</dbReference>
<reference evidence="5 6" key="1">
    <citation type="journal article" date="2011" name="Stand. Genomic Sci.">
        <title>Complete genome sequence of Treponema succinifaciens type strain (6091).</title>
        <authorList>
            <person name="Han C."/>
            <person name="Gronow S."/>
            <person name="Teshima H."/>
            <person name="Lapidus A."/>
            <person name="Nolan M."/>
            <person name="Lucas S."/>
            <person name="Hammon N."/>
            <person name="Deshpande S."/>
            <person name="Cheng J.F."/>
            <person name="Zeytun A."/>
            <person name="Tapia R."/>
            <person name="Goodwin L."/>
            <person name="Pitluck S."/>
            <person name="Liolios K."/>
            <person name="Pagani I."/>
            <person name="Ivanova N."/>
            <person name="Mavromatis K."/>
            <person name="Mikhailova N."/>
            <person name="Huntemann M."/>
            <person name="Pati A."/>
            <person name="Chen A."/>
            <person name="Palaniappan K."/>
            <person name="Land M."/>
            <person name="Hauser L."/>
            <person name="Brambilla E.M."/>
            <person name="Rohde M."/>
            <person name="Goker M."/>
            <person name="Woyke T."/>
            <person name="Bristow J."/>
            <person name="Eisen J.A."/>
            <person name="Markowitz V."/>
            <person name="Hugenholtz P."/>
            <person name="Kyrpides N.C."/>
            <person name="Klenk H.P."/>
            <person name="Detter J.C."/>
        </authorList>
    </citation>
    <scope>NUCLEOTIDE SEQUENCE [LARGE SCALE GENOMIC DNA]</scope>
    <source>
        <strain evidence="6">ATCC 33096 / DSM 2489 / 6091</strain>
    </source>
</reference>
<dbReference type="InterPro" id="IPR043128">
    <property type="entry name" value="Rev_trsase/Diguanyl_cyclase"/>
</dbReference>
<evidence type="ECO:0000256" key="2">
    <source>
        <dbReference type="ARBA" id="ARBA00034247"/>
    </source>
</evidence>
<accession>F2NWI4</accession>
<dbReference type="Gene3D" id="3.30.450.40">
    <property type="match status" value="1"/>
</dbReference>
<evidence type="ECO:0000256" key="3">
    <source>
        <dbReference type="SAM" id="MobiDB-lite"/>
    </source>
</evidence>
<evidence type="ECO:0000313" key="6">
    <source>
        <dbReference type="Proteomes" id="UP000006852"/>
    </source>
</evidence>
<dbReference type="GO" id="GO:0005886">
    <property type="term" value="C:plasma membrane"/>
    <property type="evidence" value="ECO:0007669"/>
    <property type="project" value="TreeGrafter"/>
</dbReference>
<dbReference type="eggNOG" id="COG3706">
    <property type="taxonomic scope" value="Bacteria"/>
</dbReference>
<comment type="catalytic activity">
    <reaction evidence="2">
        <text>2 GTP = 3',3'-c-di-GMP + 2 diphosphate</text>
        <dbReference type="Rhea" id="RHEA:24898"/>
        <dbReference type="ChEBI" id="CHEBI:33019"/>
        <dbReference type="ChEBI" id="CHEBI:37565"/>
        <dbReference type="ChEBI" id="CHEBI:58805"/>
        <dbReference type="EC" id="2.7.7.65"/>
    </reaction>
</comment>
<name>F2NWI4_TRES6</name>
<dbReference type="GeneID" id="302999423"/>
<dbReference type="Gene3D" id="3.30.70.270">
    <property type="match status" value="1"/>
</dbReference>
<keyword evidence="6" id="KW-1185">Reference proteome</keyword>
<dbReference type="EC" id="2.7.7.65" evidence="1"/>
<dbReference type="InterPro" id="IPR048092">
    <property type="entry name" value="Dguan_cyc_DgcA"/>
</dbReference>
<evidence type="ECO:0000259" key="4">
    <source>
        <dbReference type="PROSITE" id="PS50887"/>
    </source>
</evidence>
<dbReference type="InterPro" id="IPR050469">
    <property type="entry name" value="Diguanylate_Cyclase"/>
</dbReference>
<sequence length="385" mass="43378">MAKKNAISAKTQTPAAKEKQVIAEFEKHIYDLQQMLEISKSFCSTIEFSPLIESILYVAMAQMRVTGAGLFISEEFGSEYFKLSENYSGIAIDPTIEYKIGIDSPLIEFLSSSSSVFDLHELSEKFPESQEIKVIESLNPSLIVPLMLKNHLNGILVMGERIFVKNLSADYTTYEKNEIQTIASLASVAVHNASLIDQSTTDMMTKLRLKFYFYNILEDKLDSAFFQEQTLSVIMFDIDFFKKFNDTYGHACGDYVLKKVAEIISDSIREEDLASRYGGEEFTVLLCNAGKDEAMLVAERIRKRIEQTTVFYEGHNMQITISGGISVFNVETNPVRSAKILVDQADKALYVSKRTGRNRVTVFDPSSQNENSAKETESILEKTNS</sequence>
<dbReference type="FunFam" id="3.30.70.270:FF:000001">
    <property type="entry name" value="Diguanylate cyclase domain protein"/>
    <property type="match status" value="1"/>
</dbReference>
<evidence type="ECO:0000313" key="5">
    <source>
        <dbReference type="EMBL" id="AEB15173.1"/>
    </source>
</evidence>
<dbReference type="AlphaFoldDB" id="F2NWI4"/>